<evidence type="ECO:0000313" key="15">
    <source>
        <dbReference type="EMBL" id="KIP52734.1"/>
    </source>
</evidence>
<evidence type="ECO:0000256" key="7">
    <source>
        <dbReference type="ARBA" id="ARBA00022723"/>
    </source>
</evidence>
<proteinExistence type="inferred from homology"/>
<dbReference type="SUPFAM" id="SSF63411">
    <property type="entry name" value="LuxS/MPP-like metallohydrolase"/>
    <property type="match status" value="1"/>
</dbReference>
<evidence type="ECO:0000256" key="3">
    <source>
        <dbReference type="ARBA" id="ARBA00011738"/>
    </source>
</evidence>
<evidence type="ECO:0000256" key="9">
    <source>
        <dbReference type="ARBA" id="ARBA00023004"/>
    </source>
</evidence>
<evidence type="ECO:0000256" key="1">
    <source>
        <dbReference type="ARBA" id="ARBA00000297"/>
    </source>
</evidence>
<feature type="binding site" evidence="14">
    <location>
        <position position="63"/>
    </location>
    <ligand>
        <name>Fe cation</name>
        <dbReference type="ChEBI" id="CHEBI:24875"/>
    </ligand>
</feature>
<gene>
    <name evidence="14" type="primary">luxS</name>
    <name evidence="15" type="ORF">SD72_07140</name>
</gene>
<evidence type="ECO:0000256" key="13">
    <source>
        <dbReference type="ARBA" id="ARBA00031777"/>
    </source>
</evidence>
<dbReference type="Gene3D" id="3.30.1360.80">
    <property type="entry name" value="S-ribosylhomocysteinase (LuxS)"/>
    <property type="match status" value="1"/>
</dbReference>
<comment type="similarity">
    <text evidence="2 14">Belongs to the LuxS family.</text>
</comment>
<dbReference type="OrthoDB" id="9788129at2"/>
<dbReference type="GO" id="GO:0009372">
    <property type="term" value="P:quorum sensing"/>
    <property type="evidence" value="ECO:0007669"/>
    <property type="project" value="UniProtKB-UniRule"/>
</dbReference>
<comment type="cofactor">
    <cofactor evidence="14">
        <name>Fe cation</name>
        <dbReference type="ChEBI" id="CHEBI:24875"/>
    </cofactor>
    <text evidence="14">Binds 1 Fe cation per subunit.</text>
</comment>
<evidence type="ECO:0000256" key="6">
    <source>
        <dbReference type="ARBA" id="ARBA00022654"/>
    </source>
</evidence>
<dbReference type="Proteomes" id="UP000032120">
    <property type="component" value="Unassembled WGS sequence"/>
</dbReference>
<dbReference type="GO" id="GO:0043768">
    <property type="term" value="F:S-ribosylhomocysteine lyase activity"/>
    <property type="evidence" value="ECO:0007669"/>
    <property type="project" value="UniProtKB-UniRule"/>
</dbReference>
<dbReference type="InterPro" id="IPR011249">
    <property type="entry name" value="Metalloenz_LuxS/M16"/>
</dbReference>
<protein>
    <recommendedName>
        <fullName evidence="5 14">S-ribosylhomocysteine lyase</fullName>
        <ecNumber evidence="4 14">4.4.1.21</ecNumber>
    </recommendedName>
    <alternativeName>
        <fullName evidence="12 14">AI-2 synthesis protein</fullName>
    </alternativeName>
    <alternativeName>
        <fullName evidence="13 14">Autoinducer-2 production protein LuxS</fullName>
    </alternativeName>
</protein>
<name>A0A0D0IMB2_9MICO</name>
<evidence type="ECO:0000256" key="12">
    <source>
        <dbReference type="ARBA" id="ARBA00030600"/>
    </source>
</evidence>
<dbReference type="Pfam" id="PF02664">
    <property type="entry name" value="LuxS"/>
    <property type="match status" value="1"/>
</dbReference>
<comment type="catalytic activity">
    <reaction evidence="1 14">
        <text>S-(5-deoxy-D-ribos-5-yl)-L-homocysteine = (S)-4,5-dihydroxypentane-2,3-dione + L-homocysteine</text>
        <dbReference type="Rhea" id="RHEA:17753"/>
        <dbReference type="ChEBI" id="CHEBI:29484"/>
        <dbReference type="ChEBI" id="CHEBI:58195"/>
        <dbReference type="ChEBI" id="CHEBI:58199"/>
        <dbReference type="EC" id="4.4.1.21"/>
    </reaction>
</comment>
<keyword evidence="9 14" id="KW-0408">Iron</keyword>
<accession>A0A0D0IMB2</accession>
<dbReference type="GO" id="GO:0005506">
    <property type="term" value="F:iron ion binding"/>
    <property type="evidence" value="ECO:0007669"/>
    <property type="project" value="InterPro"/>
</dbReference>
<dbReference type="InterPro" id="IPR003815">
    <property type="entry name" value="S-ribosylhomocysteinase"/>
</dbReference>
<dbReference type="PIRSF" id="PIRSF006160">
    <property type="entry name" value="AI2"/>
    <property type="match status" value="1"/>
</dbReference>
<dbReference type="RefSeq" id="WP_042543758.1">
    <property type="nucleotide sequence ID" value="NZ_JXSQ01000007.1"/>
</dbReference>
<evidence type="ECO:0000256" key="11">
    <source>
        <dbReference type="ARBA" id="ARBA00024654"/>
    </source>
</evidence>
<reference evidence="15 16" key="1">
    <citation type="submission" date="2015-01" db="EMBL/GenBank/DDBJ databases">
        <title>Draft genome sequence of Leucobacter komagatae strain VKM ST2845.</title>
        <authorList>
            <person name="Karlyshev A.V."/>
            <person name="Kudryashova E.B."/>
        </authorList>
    </citation>
    <scope>NUCLEOTIDE SEQUENCE [LARGE SCALE GENOMIC DNA]</scope>
    <source>
        <strain evidence="15 16">VKM ST2845</strain>
    </source>
</reference>
<keyword evidence="6 14" id="KW-0673">Quorum sensing</keyword>
<evidence type="ECO:0000256" key="2">
    <source>
        <dbReference type="ARBA" id="ARBA00007311"/>
    </source>
</evidence>
<comment type="function">
    <text evidence="11 14">Involved in the synthesis of autoinducer 2 (AI-2) which is secreted by bacteria and is used to communicate both the cell density and the metabolic potential of the environment. The regulation of gene expression in response to changes in cell density is called quorum sensing. Catalyzes the transformation of S-ribosylhomocysteine (RHC) to homocysteine (HC) and 4,5-dihydroxy-2,3-pentadione (DPD).</text>
</comment>
<dbReference type="PRINTS" id="PR01487">
    <property type="entry name" value="LUXSPROTEIN"/>
</dbReference>
<evidence type="ECO:0000256" key="5">
    <source>
        <dbReference type="ARBA" id="ARBA00015130"/>
    </source>
</evidence>
<sequence length="163" mass="17787">MSDVELAQVESFALDHTKVLAPYVRLIGVERGPKGDAISNFDIRLVQPNAGEIPTAGLHTIEHTIAALLRTRFDGLIDISPFGCRTGFHMIVWGEPTATEVATAIKSSLTDLVERVEWTDVPGTTAESCGNYRDHSLHSAKEWSKQVLSQGISVDAFDRSVIV</sequence>
<evidence type="ECO:0000256" key="10">
    <source>
        <dbReference type="ARBA" id="ARBA00023239"/>
    </source>
</evidence>
<evidence type="ECO:0000313" key="16">
    <source>
        <dbReference type="Proteomes" id="UP000032120"/>
    </source>
</evidence>
<keyword evidence="8 14" id="KW-0071">Autoinducer synthesis</keyword>
<comment type="caution">
    <text evidence="15">The sequence shown here is derived from an EMBL/GenBank/DDBJ whole genome shotgun (WGS) entry which is preliminary data.</text>
</comment>
<comment type="subunit">
    <text evidence="3 14">Homodimer.</text>
</comment>
<dbReference type="PANTHER" id="PTHR35799">
    <property type="entry name" value="S-RIBOSYLHOMOCYSTEINE LYASE"/>
    <property type="match status" value="1"/>
</dbReference>
<dbReference type="InterPro" id="IPR037005">
    <property type="entry name" value="LuxS_sf"/>
</dbReference>
<dbReference type="HAMAP" id="MF_00091">
    <property type="entry name" value="LuxS"/>
    <property type="match status" value="1"/>
</dbReference>
<dbReference type="EMBL" id="JXSQ01000007">
    <property type="protein sequence ID" value="KIP52734.1"/>
    <property type="molecule type" value="Genomic_DNA"/>
</dbReference>
<dbReference type="AlphaFoldDB" id="A0A0D0IMB2"/>
<evidence type="ECO:0000256" key="14">
    <source>
        <dbReference type="HAMAP-Rule" id="MF_00091"/>
    </source>
</evidence>
<evidence type="ECO:0000256" key="8">
    <source>
        <dbReference type="ARBA" id="ARBA00022929"/>
    </source>
</evidence>
<evidence type="ECO:0000256" key="4">
    <source>
        <dbReference type="ARBA" id="ARBA00012240"/>
    </source>
</evidence>
<feature type="binding site" evidence="14">
    <location>
        <position position="129"/>
    </location>
    <ligand>
        <name>Fe cation</name>
        <dbReference type="ChEBI" id="CHEBI:24875"/>
    </ligand>
</feature>
<keyword evidence="7 14" id="KW-0479">Metal-binding</keyword>
<dbReference type="EC" id="4.4.1.21" evidence="4 14"/>
<feature type="binding site" evidence="14">
    <location>
        <position position="59"/>
    </location>
    <ligand>
        <name>Fe cation</name>
        <dbReference type="ChEBI" id="CHEBI:24875"/>
    </ligand>
</feature>
<keyword evidence="10 14" id="KW-0456">Lyase</keyword>
<dbReference type="PANTHER" id="PTHR35799:SF1">
    <property type="entry name" value="S-RIBOSYLHOMOCYSTEINE LYASE"/>
    <property type="match status" value="1"/>
</dbReference>
<keyword evidence="16" id="KW-1185">Reference proteome</keyword>
<organism evidence="15 16">
    <name type="scientific">Leucobacter komagatae</name>
    <dbReference type="NCBI Taxonomy" id="55969"/>
    <lineage>
        <taxon>Bacteria</taxon>
        <taxon>Bacillati</taxon>
        <taxon>Actinomycetota</taxon>
        <taxon>Actinomycetes</taxon>
        <taxon>Micrococcales</taxon>
        <taxon>Microbacteriaceae</taxon>
        <taxon>Leucobacter</taxon>
    </lineage>
</organism>